<dbReference type="AlphaFoldDB" id="A0A917F286"/>
<reference evidence="2 3" key="1">
    <citation type="journal article" date="2014" name="Int. J. Syst. Evol. Microbiol.">
        <title>Complete genome sequence of Corynebacterium casei LMG S-19264T (=DSM 44701T), isolated from a smear-ripened cheese.</title>
        <authorList>
            <consortium name="US DOE Joint Genome Institute (JGI-PGF)"/>
            <person name="Walter F."/>
            <person name="Albersmeier A."/>
            <person name="Kalinowski J."/>
            <person name="Ruckert C."/>
        </authorList>
    </citation>
    <scope>NUCLEOTIDE SEQUENCE [LARGE SCALE GENOMIC DNA]</scope>
    <source>
        <strain evidence="2 3">CGMCC 1.12976</strain>
    </source>
</reference>
<dbReference type="RefSeq" id="WP_188681184.1">
    <property type="nucleotide sequence ID" value="NZ_BMGP01000009.1"/>
</dbReference>
<evidence type="ECO:0000256" key="1">
    <source>
        <dbReference type="SAM" id="MobiDB-lite"/>
    </source>
</evidence>
<proteinExistence type="predicted"/>
<evidence type="ECO:0000313" key="2">
    <source>
        <dbReference type="EMBL" id="GGF41247.1"/>
    </source>
</evidence>
<comment type="caution">
    <text evidence="2">The sequence shown here is derived from an EMBL/GenBank/DDBJ whole genome shotgun (WGS) entry which is preliminary data.</text>
</comment>
<keyword evidence="3" id="KW-1185">Reference proteome</keyword>
<name>A0A917F286_9MICO</name>
<feature type="region of interest" description="Disordered" evidence="1">
    <location>
        <begin position="1"/>
        <end position="24"/>
    </location>
</feature>
<protein>
    <submittedName>
        <fullName evidence="2">Uncharacterized protein</fullName>
    </submittedName>
</protein>
<evidence type="ECO:0000313" key="3">
    <source>
        <dbReference type="Proteomes" id="UP000598775"/>
    </source>
</evidence>
<feature type="compositionally biased region" description="Basic and acidic residues" evidence="1">
    <location>
        <begin position="8"/>
        <end position="22"/>
    </location>
</feature>
<dbReference type="EMBL" id="BMGP01000009">
    <property type="protein sequence ID" value="GGF41247.1"/>
    <property type="molecule type" value="Genomic_DNA"/>
</dbReference>
<sequence length="93" mass="9942">MVTQQFIAERDEGATGDARGDPEDATQALTFSLDETTGIGIGIETGTPVGEDYGNADNRFTGTISWVRPDLGLDSHDHLIDPADLYAIAMTNQ</sequence>
<dbReference type="Proteomes" id="UP000598775">
    <property type="component" value="Unassembled WGS sequence"/>
</dbReference>
<accession>A0A917F286</accession>
<gene>
    <name evidence="2" type="ORF">GCM10011399_37420</name>
</gene>
<organism evidence="2 3">
    <name type="scientific">Subtercola lobariae</name>
    <dbReference type="NCBI Taxonomy" id="1588641"/>
    <lineage>
        <taxon>Bacteria</taxon>
        <taxon>Bacillati</taxon>
        <taxon>Actinomycetota</taxon>
        <taxon>Actinomycetes</taxon>
        <taxon>Micrococcales</taxon>
        <taxon>Microbacteriaceae</taxon>
        <taxon>Subtercola</taxon>
    </lineage>
</organism>